<dbReference type="PANTHER" id="PTHR11707">
    <property type="entry name" value="L-ASPARAGINASE"/>
    <property type="match status" value="1"/>
</dbReference>
<dbReference type="SUPFAM" id="SSF53774">
    <property type="entry name" value="Glutaminase/Asparaginase"/>
    <property type="match status" value="1"/>
</dbReference>
<comment type="similarity">
    <text evidence="1">Belongs to the asparaginase 1 family.</text>
</comment>
<dbReference type="FunFam" id="3.40.50.1170:FF:000001">
    <property type="entry name" value="L-asparaginase 2"/>
    <property type="match status" value="1"/>
</dbReference>
<reference evidence="9" key="1">
    <citation type="journal article" date="2013" name="Genome Announc.">
        <title>Draft genome sequence of the grapevine dieback fungus Eutypa lata UCR-EL1.</title>
        <authorList>
            <person name="Blanco-Ulate B."/>
            <person name="Rolshausen P.E."/>
            <person name="Cantu D."/>
        </authorList>
    </citation>
    <scope>NUCLEOTIDE SEQUENCE [LARGE SCALE GENOMIC DNA]</scope>
    <source>
        <strain evidence="9">UCR-EL1</strain>
    </source>
</reference>
<dbReference type="Gene3D" id="3.40.50.1170">
    <property type="entry name" value="L-asparaginase, N-terminal domain"/>
    <property type="match status" value="1"/>
</dbReference>
<dbReference type="InterPro" id="IPR004550">
    <property type="entry name" value="AsnASE_II"/>
</dbReference>
<dbReference type="PANTHER" id="PTHR11707:SF28">
    <property type="entry name" value="60 KDA LYSOPHOSPHOLIPASE"/>
    <property type="match status" value="1"/>
</dbReference>
<dbReference type="SMART" id="SM00870">
    <property type="entry name" value="Asparaginase"/>
    <property type="match status" value="1"/>
</dbReference>
<dbReference type="InterPro" id="IPR027474">
    <property type="entry name" value="L-asparaginase_N"/>
</dbReference>
<evidence type="ECO:0000259" key="6">
    <source>
        <dbReference type="Pfam" id="PF00710"/>
    </source>
</evidence>
<dbReference type="HOGENOM" id="CLU_019134_1_1_1"/>
<evidence type="ECO:0000256" key="4">
    <source>
        <dbReference type="ARBA" id="ARBA00049366"/>
    </source>
</evidence>
<feature type="active site" description="O-isoaspartyl threonine intermediate" evidence="5">
    <location>
        <position position="11"/>
    </location>
</feature>
<keyword evidence="3" id="KW-0378">Hydrolase</keyword>
<dbReference type="STRING" id="1287681.M7SYN0"/>
<evidence type="ECO:0000259" key="7">
    <source>
        <dbReference type="Pfam" id="PF17763"/>
    </source>
</evidence>
<dbReference type="Gene3D" id="3.40.50.40">
    <property type="match status" value="1"/>
</dbReference>
<protein>
    <recommendedName>
        <fullName evidence="2">asparaginase</fullName>
        <ecNumber evidence="2">3.5.1.1</ecNumber>
    </recommendedName>
</protein>
<dbReference type="InterPro" id="IPR027473">
    <property type="entry name" value="L-asparaginase_C"/>
</dbReference>
<dbReference type="PIRSF" id="PIRSF500176">
    <property type="entry name" value="L_ASNase"/>
    <property type="match status" value="1"/>
</dbReference>
<feature type="domain" description="Asparaginase/glutaminase C-terminal" evidence="7">
    <location>
        <begin position="226"/>
        <end position="330"/>
    </location>
</feature>
<name>M7SYN0_EUTLA</name>
<gene>
    <name evidence="8" type="ORF">UCREL1_10378</name>
</gene>
<feature type="domain" description="L-asparaginase N-terminal" evidence="6">
    <location>
        <begin position="5"/>
        <end position="200"/>
    </location>
</feature>
<evidence type="ECO:0000313" key="8">
    <source>
        <dbReference type="EMBL" id="EMR62681.1"/>
    </source>
</evidence>
<evidence type="ECO:0000256" key="2">
    <source>
        <dbReference type="ARBA" id="ARBA00012920"/>
    </source>
</evidence>
<dbReference type="OrthoDB" id="542841at2759"/>
<dbReference type="InterPro" id="IPR040919">
    <property type="entry name" value="Asparaginase_C"/>
</dbReference>
<organism evidence="8 9">
    <name type="scientific">Eutypa lata (strain UCR-EL1)</name>
    <name type="common">Grapevine dieback disease fungus</name>
    <name type="synonym">Eutypa armeniacae</name>
    <dbReference type="NCBI Taxonomy" id="1287681"/>
    <lineage>
        <taxon>Eukaryota</taxon>
        <taxon>Fungi</taxon>
        <taxon>Dikarya</taxon>
        <taxon>Ascomycota</taxon>
        <taxon>Pezizomycotina</taxon>
        <taxon>Sordariomycetes</taxon>
        <taxon>Xylariomycetidae</taxon>
        <taxon>Xylariales</taxon>
        <taxon>Diatrypaceae</taxon>
        <taxon>Eutypa</taxon>
    </lineage>
</organism>
<dbReference type="EMBL" id="KB707405">
    <property type="protein sequence ID" value="EMR62681.1"/>
    <property type="molecule type" value="Genomic_DNA"/>
</dbReference>
<dbReference type="Proteomes" id="UP000012174">
    <property type="component" value="Unassembled WGS sequence"/>
</dbReference>
<dbReference type="Pfam" id="PF00710">
    <property type="entry name" value="Asparaginase"/>
    <property type="match status" value="1"/>
</dbReference>
<sequence length="346" mass="36814">MLYGVLFTGGTIVSGSAFGPLDTTQYGQLQITAEELIARDPTLFNVSQLAVSNWTSEAGSTGTSDPLVMNMTRFTHDALCSEDSDIDGAVYTHGTNSLEETAFLLDLLVNCESPKPIVGIGAMRPFTALSFDGDANFFQGVALAASPASRGRGVLVAFSDRILSGFWLTKMVPNFADGFGATAGGDLGAFINNRPYFFNTPSTPIQKFEFDLGTVNAHSSFPALPKVDILYAAREFDGYSALDAMGRGTEGVVIAGTGNGGLVNGDDQIEEAFDKGLYVVVGTRSPYGASTPALFPKLAKAGYIHVIQARIMLQLAIASGFSQNRTIELFEGSLREAIGQPFEYEE</sequence>
<dbReference type="AlphaFoldDB" id="M7SYN0"/>
<dbReference type="EC" id="3.5.1.1" evidence="2"/>
<keyword evidence="9" id="KW-1185">Reference proteome</keyword>
<dbReference type="PROSITE" id="PS51732">
    <property type="entry name" value="ASN_GLN_ASE_3"/>
    <property type="match status" value="1"/>
</dbReference>
<dbReference type="InterPro" id="IPR036152">
    <property type="entry name" value="Asp/glu_Ase-like_sf"/>
</dbReference>
<dbReference type="GO" id="GO:0004067">
    <property type="term" value="F:asparaginase activity"/>
    <property type="evidence" value="ECO:0007669"/>
    <property type="project" value="UniProtKB-UniRule"/>
</dbReference>
<dbReference type="CDD" id="cd08964">
    <property type="entry name" value="L-asparaginase_II"/>
    <property type="match status" value="1"/>
</dbReference>
<dbReference type="PIRSF" id="PIRSF001220">
    <property type="entry name" value="L-ASNase_gatD"/>
    <property type="match status" value="1"/>
</dbReference>
<evidence type="ECO:0000256" key="3">
    <source>
        <dbReference type="ARBA" id="ARBA00022801"/>
    </source>
</evidence>
<dbReference type="PRINTS" id="PR00139">
    <property type="entry name" value="ASNGLNASE"/>
</dbReference>
<proteinExistence type="inferred from homology"/>
<dbReference type="eggNOG" id="KOG0503">
    <property type="taxonomic scope" value="Eukaryota"/>
</dbReference>
<dbReference type="InterPro" id="IPR006034">
    <property type="entry name" value="Asparaginase/glutaminase-like"/>
</dbReference>
<dbReference type="Pfam" id="PF17763">
    <property type="entry name" value="Asparaginase_C"/>
    <property type="match status" value="1"/>
</dbReference>
<dbReference type="GO" id="GO:0006530">
    <property type="term" value="P:L-asparagine catabolic process"/>
    <property type="evidence" value="ECO:0007669"/>
    <property type="project" value="UniProtKB-ARBA"/>
</dbReference>
<comment type="catalytic activity">
    <reaction evidence="4">
        <text>L-asparagine + H2O = L-aspartate + NH4(+)</text>
        <dbReference type="Rhea" id="RHEA:21016"/>
        <dbReference type="ChEBI" id="CHEBI:15377"/>
        <dbReference type="ChEBI" id="CHEBI:28938"/>
        <dbReference type="ChEBI" id="CHEBI:29991"/>
        <dbReference type="ChEBI" id="CHEBI:58048"/>
        <dbReference type="EC" id="3.5.1.1"/>
    </reaction>
</comment>
<accession>M7SYN0</accession>
<dbReference type="KEGG" id="ela:UCREL1_10378"/>
<evidence type="ECO:0000256" key="1">
    <source>
        <dbReference type="ARBA" id="ARBA00010518"/>
    </source>
</evidence>
<dbReference type="OMA" id="QLAVSNW"/>
<evidence type="ECO:0000313" key="9">
    <source>
        <dbReference type="Proteomes" id="UP000012174"/>
    </source>
</evidence>
<dbReference type="InterPro" id="IPR037152">
    <property type="entry name" value="L-asparaginase_N_sf"/>
</dbReference>
<evidence type="ECO:0000256" key="5">
    <source>
        <dbReference type="PIRSR" id="PIRSR001220-1"/>
    </source>
</evidence>